<dbReference type="EMBL" id="KJ124719">
    <property type="protein sequence ID" value="AJD25326.1"/>
    <property type="molecule type" value="Transcribed_RNA"/>
</dbReference>
<protein>
    <submittedName>
        <fullName evidence="2">Clone 1687 transcribed RNA sequence</fullName>
    </submittedName>
</protein>
<accession>A0A0C4WA09</accession>
<feature type="chain" id="PRO_5002173094" evidence="1">
    <location>
        <begin position="21"/>
        <end position="84"/>
    </location>
</feature>
<sequence>MKTFSVVVAVTLLLCVYAFSENPSDAKEEKAVAIEERADCSATGDTCDHTKKCCDDCYTCRCGTPWGANCRCDYHKMRCDTGKK</sequence>
<name>A0A0C4WA09_PLETR</name>
<proteinExistence type="predicted"/>
<evidence type="ECO:0000313" key="2">
    <source>
        <dbReference type="EMBL" id="AJD25326.1"/>
    </source>
</evidence>
<reference evidence="2" key="1">
    <citation type="journal article" date="2014" name="J. Venom Res.">
        <title>Plectreurys tristis venome: A proteomic and transcriptomic analysis.</title>
        <authorList>
            <person name="Zobel-Thropp P.A."/>
            <person name="Thomas E.Z."/>
            <person name="David C.L."/>
            <person name="Breci L.A."/>
            <person name="Binford G.J."/>
        </authorList>
    </citation>
    <scope>NUCLEOTIDE SEQUENCE</scope>
    <source>
        <tissue evidence="2">Venom gland</tissue>
    </source>
</reference>
<organism evidence="2">
    <name type="scientific">Plectreurys tristis</name>
    <name type="common">Spider</name>
    <name type="synonym">Plectreurys bispinosus</name>
    <dbReference type="NCBI Taxonomy" id="33319"/>
    <lineage>
        <taxon>Eukaryota</taxon>
        <taxon>Metazoa</taxon>
        <taxon>Ecdysozoa</taxon>
        <taxon>Arthropoda</taxon>
        <taxon>Chelicerata</taxon>
        <taxon>Arachnida</taxon>
        <taxon>Araneae</taxon>
        <taxon>Araneomorphae</taxon>
        <taxon>Haplogynae</taxon>
        <taxon>Pholcoidea</taxon>
        <taxon>Plectreuridae</taxon>
        <taxon>Plectreurys</taxon>
    </lineage>
</organism>
<keyword evidence="1" id="KW-0732">Signal</keyword>
<feature type="signal peptide" evidence="1">
    <location>
        <begin position="1"/>
        <end position="20"/>
    </location>
</feature>
<dbReference type="AlphaFoldDB" id="A0A0C4WA09"/>
<evidence type="ECO:0000256" key="1">
    <source>
        <dbReference type="SAM" id="SignalP"/>
    </source>
</evidence>